<protein>
    <submittedName>
        <fullName evidence="2">Uncharacterized protein</fullName>
    </submittedName>
</protein>
<feature type="compositionally biased region" description="Basic and acidic residues" evidence="1">
    <location>
        <begin position="341"/>
        <end position="350"/>
    </location>
</feature>
<sequence length="844" mass="93650">MQHGHPGHHPSGAPMMHLPQTSIINRAPRYAPILSDQHSNSTANPDPRYAAQGVSDHRLHQQYSTGHPDPRYAPSLSQQHSCANPDPRYSAQGVSDHPFSGNKELHHSSIPSDPHSTANPDPRYASQGVSNQPLRQQHSTGHSDLHYAPSHPHQHSSSNPDARYSAHGLSHQHSTSNEEPHYSSSLSHHQSTTNLDPHRSSHGVSHQCLTGDNEHLHDPSLSHQQSTENADPRNAAQSLTTRQSSGNQCGMHQLSTPGLSRTNNPQNPRNQALASGIHPGNQDPCPPNSVIPTSNQTGNQPPATSKKPPAKRKPRKKKGPTTTTEEASTTGHQGGITTTNEGREQPIADHESDEDLEVTPAKSKRQQLSTEAMASIAKEPLDELRRLVAKHAEYQRLTVEDKLELDEAYREYQRAVHLISIKNHLNIKPAMEYLGNKTRLRGPTNFNNYCVYDEVASPIYFNKSLDPHDRIRQCARLWKPLSQEIKNRWKDQDFLDSIRPAKATSVSDDNPSLTEIPISEDSPSTEAAPRPRVPLPRDSFRLNAWARKIKRDVEGFLVLASRDPARPVLLSGGSLMAEEFLDVMAPHKSQCRSFYKFVNGQEAIKEISGSYPPPIKNRKRRRGIDNNDDDDCPYDLVASVGSKAENVKEVRKKLKPALRTATHGAWRGGWPGVKTKEKLRQAGVTLEIKENDYLVTPIDFCKPPSNMHIGQTQRILTAFAKGWVKLTGPPAPENVSIGLIGDQDSSDDEESDSDDISTPSTVQKRSKGKQTMASSKTTKKKDSIKSTKKKSKRFVISDDEDSDDVQSEAGQRTHKRISSEQRESPLPNDIDISTHRGARTDNHE</sequence>
<feature type="compositionally biased region" description="Polar residues" evidence="1">
    <location>
        <begin position="504"/>
        <end position="513"/>
    </location>
</feature>
<feature type="compositionally biased region" description="Basic and acidic residues" evidence="1">
    <location>
        <begin position="832"/>
        <end position="844"/>
    </location>
</feature>
<feature type="compositionally biased region" description="Basic residues" evidence="1">
    <location>
        <begin position="308"/>
        <end position="319"/>
    </location>
</feature>
<feature type="region of interest" description="Disordered" evidence="1">
    <location>
        <begin position="30"/>
        <end position="372"/>
    </location>
</feature>
<feature type="region of interest" description="Disordered" evidence="1">
    <location>
        <begin position="730"/>
        <end position="844"/>
    </location>
</feature>
<feature type="region of interest" description="Disordered" evidence="1">
    <location>
        <begin position="503"/>
        <end position="534"/>
    </location>
</feature>
<feature type="region of interest" description="Disordered" evidence="1">
    <location>
        <begin position="608"/>
        <end position="628"/>
    </location>
</feature>
<dbReference type="AlphaFoldDB" id="A0A5B0Q9P0"/>
<feature type="compositionally biased region" description="Acidic residues" evidence="1">
    <location>
        <begin position="797"/>
        <end position="806"/>
    </location>
</feature>
<name>A0A5B0Q9P0_PUCGR</name>
<reference evidence="2 3" key="1">
    <citation type="submission" date="2019-05" db="EMBL/GenBank/DDBJ databases">
        <title>Emergence of the Ug99 lineage of the wheat stem rust pathogen through somatic hybridization.</title>
        <authorList>
            <person name="Li F."/>
            <person name="Upadhyaya N.M."/>
            <person name="Sperschneider J."/>
            <person name="Matny O."/>
            <person name="Nguyen-Phuc H."/>
            <person name="Mago R."/>
            <person name="Raley C."/>
            <person name="Miller M.E."/>
            <person name="Silverstein K.A.T."/>
            <person name="Henningsen E."/>
            <person name="Hirsch C.D."/>
            <person name="Visser B."/>
            <person name="Pretorius Z.A."/>
            <person name="Steffenson B.J."/>
            <person name="Schwessinger B."/>
            <person name="Dodds P.N."/>
            <person name="Figueroa M."/>
        </authorList>
    </citation>
    <scope>NUCLEOTIDE SEQUENCE [LARGE SCALE GENOMIC DNA]</scope>
    <source>
        <strain evidence="2 3">Ug99</strain>
    </source>
</reference>
<comment type="caution">
    <text evidence="2">The sequence shown here is derived from an EMBL/GenBank/DDBJ whole genome shotgun (WGS) entry which is preliminary data.</text>
</comment>
<feature type="compositionally biased region" description="Polar residues" evidence="1">
    <location>
        <begin position="221"/>
        <end position="273"/>
    </location>
</feature>
<feature type="compositionally biased region" description="Polar residues" evidence="1">
    <location>
        <begin position="127"/>
        <end position="142"/>
    </location>
</feature>
<feature type="compositionally biased region" description="Low complexity" evidence="1">
    <location>
        <begin position="149"/>
        <end position="160"/>
    </location>
</feature>
<dbReference type="Proteomes" id="UP000325313">
    <property type="component" value="Unassembled WGS sequence"/>
</dbReference>
<gene>
    <name evidence="2" type="ORF">PGTUg99_031281</name>
</gene>
<feature type="compositionally biased region" description="Polar residues" evidence="1">
    <location>
        <begin position="290"/>
        <end position="300"/>
    </location>
</feature>
<feature type="compositionally biased region" description="Polar residues" evidence="1">
    <location>
        <begin position="756"/>
        <end position="773"/>
    </location>
</feature>
<feature type="compositionally biased region" description="Polar residues" evidence="1">
    <location>
        <begin position="182"/>
        <end position="195"/>
    </location>
</feature>
<feature type="compositionally biased region" description="Polar residues" evidence="1">
    <location>
        <begin position="109"/>
        <end position="119"/>
    </location>
</feature>
<evidence type="ECO:0000313" key="3">
    <source>
        <dbReference type="Proteomes" id="UP000325313"/>
    </source>
</evidence>
<feature type="compositionally biased region" description="Acidic residues" evidence="1">
    <location>
        <begin position="744"/>
        <end position="755"/>
    </location>
</feature>
<accession>A0A5B0Q9P0</accession>
<evidence type="ECO:0000313" key="2">
    <source>
        <dbReference type="EMBL" id="KAA1109684.1"/>
    </source>
</evidence>
<dbReference type="EMBL" id="VDEP01000304">
    <property type="protein sequence ID" value="KAA1109684.1"/>
    <property type="molecule type" value="Genomic_DNA"/>
</dbReference>
<proteinExistence type="predicted"/>
<feature type="compositionally biased region" description="Low complexity" evidence="1">
    <location>
        <begin position="320"/>
        <end position="330"/>
    </location>
</feature>
<evidence type="ECO:0000256" key="1">
    <source>
        <dbReference type="SAM" id="MobiDB-lite"/>
    </source>
</evidence>
<organism evidence="2 3">
    <name type="scientific">Puccinia graminis f. sp. tritici</name>
    <dbReference type="NCBI Taxonomy" id="56615"/>
    <lineage>
        <taxon>Eukaryota</taxon>
        <taxon>Fungi</taxon>
        <taxon>Dikarya</taxon>
        <taxon>Basidiomycota</taxon>
        <taxon>Pucciniomycotina</taxon>
        <taxon>Pucciniomycetes</taxon>
        <taxon>Pucciniales</taxon>
        <taxon>Pucciniaceae</taxon>
        <taxon>Puccinia</taxon>
    </lineage>
</organism>